<organism evidence="2 3">
    <name type="scientific">Elysia crispata</name>
    <name type="common">lettuce slug</name>
    <dbReference type="NCBI Taxonomy" id="231223"/>
    <lineage>
        <taxon>Eukaryota</taxon>
        <taxon>Metazoa</taxon>
        <taxon>Spiralia</taxon>
        <taxon>Lophotrochozoa</taxon>
        <taxon>Mollusca</taxon>
        <taxon>Gastropoda</taxon>
        <taxon>Heterobranchia</taxon>
        <taxon>Euthyneura</taxon>
        <taxon>Panpulmonata</taxon>
        <taxon>Sacoglossa</taxon>
        <taxon>Placobranchoidea</taxon>
        <taxon>Plakobranchidae</taxon>
        <taxon>Elysia</taxon>
    </lineage>
</organism>
<keyword evidence="3" id="KW-1185">Reference proteome</keyword>
<sequence length="77" mass="8557">MLKSQPCKSKSSRAAQRNQLSAGPGRDLSGSRTAAEFRPRAVPPRLHLEHIRWRKFVQCAPPGDDMCCDVKLGGFYS</sequence>
<feature type="compositionally biased region" description="Polar residues" evidence="1">
    <location>
        <begin position="1"/>
        <end position="21"/>
    </location>
</feature>
<accession>A0AAE0YUQ3</accession>
<name>A0AAE0YUQ3_9GAST</name>
<feature type="region of interest" description="Disordered" evidence="1">
    <location>
        <begin position="1"/>
        <end position="40"/>
    </location>
</feature>
<evidence type="ECO:0000313" key="3">
    <source>
        <dbReference type="Proteomes" id="UP001283361"/>
    </source>
</evidence>
<gene>
    <name evidence="2" type="ORF">RRG08_045109</name>
</gene>
<evidence type="ECO:0000313" key="2">
    <source>
        <dbReference type="EMBL" id="KAK3756597.1"/>
    </source>
</evidence>
<protein>
    <submittedName>
        <fullName evidence="2">Uncharacterized protein</fullName>
    </submittedName>
</protein>
<dbReference type="Proteomes" id="UP001283361">
    <property type="component" value="Unassembled WGS sequence"/>
</dbReference>
<evidence type="ECO:0000256" key="1">
    <source>
        <dbReference type="SAM" id="MobiDB-lite"/>
    </source>
</evidence>
<dbReference type="AlphaFoldDB" id="A0AAE0YUQ3"/>
<reference evidence="2" key="1">
    <citation type="journal article" date="2023" name="G3 (Bethesda)">
        <title>A reference genome for the long-term kleptoplast-retaining sea slug Elysia crispata morphotype clarki.</title>
        <authorList>
            <person name="Eastman K.E."/>
            <person name="Pendleton A.L."/>
            <person name="Shaikh M.A."/>
            <person name="Suttiyut T."/>
            <person name="Ogas R."/>
            <person name="Tomko P."/>
            <person name="Gavelis G."/>
            <person name="Widhalm J.R."/>
            <person name="Wisecaver J.H."/>
        </authorList>
    </citation>
    <scope>NUCLEOTIDE SEQUENCE</scope>
    <source>
        <strain evidence="2">ECLA1</strain>
    </source>
</reference>
<comment type="caution">
    <text evidence="2">The sequence shown here is derived from an EMBL/GenBank/DDBJ whole genome shotgun (WGS) entry which is preliminary data.</text>
</comment>
<dbReference type="EMBL" id="JAWDGP010005492">
    <property type="protein sequence ID" value="KAK3756597.1"/>
    <property type="molecule type" value="Genomic_DNA"/>
</dbReference>
<proteinExistence type="predicted"/>